<comment type="caution">
    <text evidence="1">The sequence shown here is derived from an EMBL/GenBank/DDBJ whole genome shotgun (WGS) entry which is preliminary data.</text>
</comment>
<accession>A0AAN4MV27</accession>
<gene>
    <name evidence="1" type="ORF">M104_5073</name>
</gene>
<proteinExistence type="predicted"/>
<evidence type="ECO:0000313" key="2">
    <source>
        <dbReference type="Proteomes" id="UP000022433"/>
    </source>
</evidence>
<organism evidence="1 2">
    <name type="scientific">Bacteroides fragilis str. 1007-1-F #10</name>
    <dbReference type="NCBI Taxonomy" id="1339295"/>
    <lineage>
        <taxon>Bacteria</taxon>
        <taxon>Pseudomonadati</taxon>
        <taxon>Bacteroidota</taxon>
        <taxon>Bacteroidia</taxon>
        <taxon>Bacteroidales</taxon>
        <taxon>Bacteroidaceae</taxon>
        <taxon>Bacteroides</taxon>
    </lineage>
</organism>
<keyword evidence="1" id="KW-0449">Lipoprotein</keyword>
<dbReference type="EMBL" id="JGEA01000073">
    <property type="protein sequence ID" value="EYA11913.1"/>
    <property type="molecule type" value="Genomic_DNA"/>
</dbReference>
<evidence type="ECO:0000313" key="1">
    <source>
        <dbReference type="EMBL" id="EYA11913.1"/>
    </source>
</evidence>
<dbReference type="Proteomes" id="UP000022433">
    <property type="component" value="Unassembled WGS sequence"/>
</dbReference>
<reference evidence="1 2" key="1">
    <citation type="submission" date="2014-02" db="EMBL/GenBank/DDBJ databases">
        <authorList>
            <person name="Sears C."/>
            <person name="Carroll K."/>
            <person name="Sack B.R."/>
            <person name="Qadri F."/>
            <person name="Myers L.L."/>
            <person name="Chung G.-T."/>
            <person name="Escheverria P."/>
            <person name="Fraser C.M."/>
            <person name="Sadzewicz L."/>
            <person name="Shefchek K.A."/>
            <person name="Tallon L."/>
            <person name="Das S.P."/>
            <person name="Daugherty S."/>
            <person name="Mongodin E.F."/>
        </authorList>
    </citation>
    <scope>NUCLEOTIDE SEQUENCE [LARGE SCALE GENOMIC DNA]</scope>
    <source>
        <strain evidence="1 2">1007-1-F #10</strain>
    </source>
</reference>
<dbReference type="AlphaFoldDB" id="A0AAN4MV27"/>
<sequence length="55" mass="6263">MSALKRGTWKNNRRYHCMPSVFFMSVAICDKQQMSKLKQNMAPGGEAPDAPFFLP</sequence>
<name>A0AAN4MV27_BACFG</name>
<protein>
    <submittedName>
        <fullName evidence="1">Lipoprotein</fullName>
    </submittedName>
</protein>